<dbReference type="RefSeq" id="WP_117434645.1">
    <property type="nucleotide sequence ID" value="NZ_PXVC01000077.1"/>
</dbReference>
<dbReference type="Gene3D" id="3.90.550.10">
    <property type="entry name" value="Spore Coat Polysaccharide Biosynthesis Protein SpsA, Chain A"/>
    <property type="match status" value="1"/>
</dbReference>
<dbReference type="Proteomes" id="UP000240206">
    <property type="component" value="Unassembled WGS sequence"/>
</dbReference>
<organism evidence="2 3">
    <name type="scientific">Synechococcus lacustris str. Tous</name>
    <dbReference type="NCBI Taxonomy" id="1910958"/>
    <lineage>
        <taxon>Bacteria</taxon>
        <taxon>Bacillati</taxon>
        <taxon>Cyanobacteriota</taxon>
        <taxon>Cyanophyceae</taxon>
        <taxon>Synechococcales</taxon>
        <taxon>Synechococcaceae</taxon>
        <taxon>Synechococcus</taxon>
    </lineage>
</organism>
<dbReference type="AlphaFoldDB" id="A0A2P7EC33"/>
<feature type="domain" description="Glycosyltransferase 2-like" evidence="1">
    <location>
        <begin position="4"/>
        <end position="168"/>
    </location>
</feature>
<dbReference type="InterPro" id="IPR001173">
    <property type="entry name" value="Glyco_trans_2-like"/>
</dbReference>
<gene>
    <name evidence="2" type="ORF">C7K08_11435</name>
</gene>
<dbReference type="Pfam" id="PF00535">
    <property type="entry name" value="Glycos_transf_2"/>
    <property type="match status" value="1"/>
</dbReference>
<accession>A0A2P7EC33</accession>
<evidence type="ECO:0000313" key="3">
    <source>
        <dbReference type="Proteomes" id="UP000240206"/>
    </source>
</evidence>
<protein>
    <recommendedName>
        <fullName evidence="1">Glycosyltransferase 2-like domain-containing protein</fullName>
    </recommendedName>
</protein>
<dbReference type="EMBL" id="PXVC01000077">
    <property type="protein sequence ID" value="PSI00768.1"/>
    <property type="molecule type" value="Genomic_DNA"/>
</dbReference>
<proteinExistence type="predicted"/>
<dbReference type="InterPro" id="IPR029044">
    <property type="entry name" value="Nucleotide-diphossugar_trans"/>
</dbReference>
<dbReference type="SUPFAM" id="SSF53448">
    <property type="entry name" value="Nucleotide-diphospho-sugar transferases"/>
    <property type="match status" value="1"/>
</dbReference>
<evidence type="ECO:0000259" key="1">
    <source>
        <dbReference type="Pfam" id="PF00535"/>
    </source>
</evidence>
<sequence>MDATVVVLCRNNPSELGETLHSLKGATDGLGPHYQLELLVIDGSNNNACSKVYYSIILLNWKCRFIHRFPNGTYDAMNIALGEVKGRWIAFMNSGDIYLRGGFASLLLYAESQCVKGSFKHLGAVFGQAWIEPPGLPLRWLTPNPRLDKIDVWLRHMVPCHQSMLFKTTFAKSNPYHLRAGSKADRAVIRASLAPPAEISYLSKPVCVFRLNGQSSRLFDWHSITSPGLAYNERLVEMIKIIISPFATVYP</sequence>
<keyword evidence="3" id="KW-1185">Reference proteome</keyword>
<feature type="non-terminal residue" evidence="2">
    <location>
        <position position="251"/>
    </location>
</feature>
<name>A0A2P7EC33_9SYNE</name>
<reference evidence="3" key="1">
    <citation type="submission" date="2018-03" db="EMBL/GenBank/DDBJ databases">
        <title>Ecological and genomic features of two cosmopolitan and abundant freshwater picocyanobacteria.</title>
        <authorList>
            <person name="Cabello-Yeves P.J."/>
            <person name="Picazo A."/>
            <person name="Camacho A."/>
            <person name="Callieri C."/>
            <person name="Rosselli R."/>
            <person name="Roda-Garcia J."/>
            <person name="Coutinho F.H."/>
            <person name="Rodriguez-Valera F."/>
        </authorList>
    </citation>
    <scope>NUCLEOTIDE SEQUENCE [LARGE SCALE GENOMIC DNA]</scope>
    <source>
        <strain evidence="3">Tous</strain>
    </source>
</reference>
<evidence type="ECO:0000313" key="2">
    <source>
        <dbReference type="EMBL" id="PSI00768.1"/>
    </source>
</evidence>
<comment type="caution">
    <text evidence="2">The sequence shown here is derived from an EMBL/GenBank/DDBJ whole genome shotgun (WGS) entry which is preliminary data.</text>
</comment>